<dbReference type="SUPFAM" id="SSF50475">
    <property type="entry name" value="FMN-binding split barrel"/>
    <property type="match status" value="1"/>
</dbReference>
<accession>A0A2P8GVC2</accession>
<reference evidence="3 5" key="2">
    <citation type="submission" date="2018-12" db="EMBL/GenBank/DDBJ databases">
        <authorList>
            <person name="hu s."/>
            <person name="Xu Y."/>
            <person name="Xu B."/>
            <person name="Li F."/>
        </authorList>
    </citation>
    <scope>NUCLEOTIDE SEQUENCE [LARGE SCALE GENOMIC DNA]</scope>
    <source>
        <strain evidence="3 5">KSW2-17</strain>
    </source>
</reference>
<dbReference type="InterPro" id="IPR052917">
    <property type="entry name" value="Stress-Dev_Protein"/>
</dbReference>
<organism evidence="2 4">
    <name type="scientific">Labedella gwakjiensis</name>
    <dbReference type="NCBI Taxonomy" id="390269"/>
    <lineage>
        <taxon>Bacteria</taxon>
        <taxon>Bacillati</taxon>
        <taxon>Actinomycetota</taxon>
        <taxon>Actinomycetes</taxon>
        <taxon>Micrococcales</taxon>
        <taxon>Microbacteriaceae</taxon>
        <taxon>Labedella</taxon>
    </lineage>
</organism>
<protein>
    <submittedName>
        <fullName evidence="2">General stress protein 26</fullName>
    </submittedName>
    <submittedName>
        <fullName evidence="3">Pyridoxamine 5'-phosphate oxidase</fullName>
    </submittedName>
</protein>
<dbReference type="AlphaFoldDB" id="A0A2P8GVC2"/>
<comment type="caution">
    <text evidence="2">The sequence shown here is derived from an EMBL/GenBank/DDBJ whole genome shotgun (WGS) entry which is preliminary data.</text>
</comment>
<dbReference type="PANTHER" id="PTHR34818:SF1">
    <property type="entry name" value="PROTEIN BLI-3"/>
    <property type="match status" value="1"/>
</dbReference>
<evidence type="ECO:0000313" key="4">
    <source>
        <dbReference type="Proteomes" id="UP000241203"/>
    </source>
</evidence>
<dbReference type="Pfam" id="PF16242">
    <property type="entry name" value="Pyrid_ox_like"/>
    <property type="match status" value="1"/>
</dbReference>
<name>A0A2P8GVC2_9MICO</name>
<evidence type="ECO:0000313" key="5">
    <source>
        <dbReference type="Proteomes" id="UP000268291"/>
    </source>
</evidence>
<dbReference type="OrthoDB" id="1432662at2"/>
<reference evidence="2 4" key="1">
    <citation type="submission" date="2018-03" db="EMBL/GenBank/DDBJ databases">
        <title>Genomic Encyclopedia of Archaeal and Bacterial Type Strains, Phase II (KMG-II): from individual species to whole genera.</title>
        <authorList>
            <person name="Goeker M."/>
        </authorList>
    </citation>
    <scope>NUCLEOTIDE SEQUENCE [LARGE SCALE GENOMIC DNA]</scope>
    <source>
        <strain evidence="2 4">DSM 21548</strain>
    </source>
</reference>
<proteinExistence type="predicted"/>
<dbReference type="InterPro" id="IPR012349">
    <property type="entry name" value="Split_barrel_FMN-bd"/>
</dbReference>
<dbReference type="Proteomes" id="UP000268291">
    <property type="component" value="Unassembled WGS sequence"/>
</dbReference>
<evidence type="ECO:0000313" key="2">
    <source>
        <dbReference type="EMBL" id="PSL37911.1"/>
    </source>
</evidence>
<dbReference type="EMBL" id="RZGY01000001">
    <property type="protein sequence ID" value="RUQ87521.1"/>
    <property type="molecule type" value="Genomic_DNA"/>
</dbReference>
<evidence type="ECO:0000313" key="3">
    <source>
        <dbReference type="EMBL" id="RUQ87521.1"/>
    </source>
</evidence>
<dbReference type="PANTHER" id="PTHR34818">
    <property type="entry name" value="PROTEIN BLI-3"/>
    <property type="match status" value="1"/>
</dbReference>
<dbReference type="RefSeq" id="WP_106562990.1">
    <property type="nucleotide sequence ID" value="NZ_PYAU01000001.1"/>
</dbReference>
<dbReference type="Proteomes" id="UP000241203">
    <property type="component" value="Unassembled WGS sequence"/>
</dbReference>
<feature type="domain" description="General stress protein FMN-binding split barrel" evidence="1">
    <location>
        <begin position="8"/>
        <end position="149"/>
    </location>
</feature>
<dbReference type="InterPro" id="IPR038725">
    <property type="entry name" value="YdaG_split_barrel_FMN-bd"/>
</dbReference>
<sequence length="160" mass="17255">MTDTTDGTAKVAELLKDFRFAMLTTIDEQGKLVAHPLTVQEREFDGDLWFIIGRHASAVTHLDINPSAGVSLSSNDSWVSLSGTAAVVEDTAKLTDLWNPMVEAWFPDGPTDPNVTLLKFSADSAEYWDSPGGKVASVLSFVKSKVTGEPLEGDNGKVEL</sequence>
<gene>
    <name evidence="2" type="ORF">CLV49_1519</name>
    <name evidence="3" type="ORF">ELQ93_11600</name>
</gene>
<dbReference type="EMBL" id="PYAU01000001">
    <property type="protein sequence ID" value="PSL37911.1"/>
    <property type="molecule type" value="Genomic_DNA"/>
</dbReference>
<evidence type="ECO:0000259" key="1">
    <source>
        <dbReference type="Pfam" id="PF16242"/>
    </source>
</evidence>
<keyword evidence="5" id="KW-1185">Reference proteome</keyword>
<dbReference type="Gene3D" id="2.30.110.10">
    <property type="entry name" value="Electron Transport, Fmn-binding Protein, Chain A"/>
    <property type="match status" value="1"/>
</dbReference>